<feature type="transmembrane region" description="Helical" evidence="1">
    <location>
        <begin position="127"/>
        <end position="146"/>
    </location>
</feature>
<keyword evidence="1" id="KW-1133">Transmembrane helix</keyword>
<dbReference type="GO" id="GO:0009279">
    <property type="term" value="C:cell outer membrane"/>
    <property type="evidence" value="ECO:0007669"/>
    <property type="project" value="InterPro"/>
</dbReference>
<evidence type="ECO:0000313" key="3">
    <source>
        <dbReference type="EMBL" id="HGY94199.1"/>
    </source>
</evidence>
<evidence type="ECO:0000259" key="2">
    <source>
        <dbReference type="Pfam" id="PF04453"/>
    </source>
</evidence>
<reference evidence="3" key="1">
    <citation type="journal article" date="2020" name="mSystems">
        <title>Genome- and Community-Level Interaction Insights into Carbon Utilization and Element Cycling Functions of Hydrothermarchaeota in Hydrothermal Sediment.</title>
        <authorList>
            <person name="Zhou Z."/>
            <person name="Liu Y."/>
            <person name="Xu W."/>
            <person name="Pan J."/>
            <person name="Luo Z.H."/>
            <person name="Li M."/>
        </authorList>
    </citation>
    <scope>NUCLEOTIDE SEQUENCE [LARGE SCALE GENOMIC DNA]</scope>
    <source>
        <strain evidence="3">SpSt-855</strain>
    </source>
</reference>
<evidence type="ECO:0000256" key="1">
    <source>
        <dbReference type="SAM" id="Phobius"/>
    </source>
</evidence>
<organism evidence="3">
    <name type="scientific">Acidobacterium capsulatum</name>
    <dbReference type="NCBI Taxonomy" id="33075"/>
    <lineage>
        <taxon>Bacteria</taxon>
        <taxon>Pseudomonadati</taxon>
        <taxon>Acidobacteriota</taxon>
        <taxon>Terriglobia</taxon>
        <taxon>Terriglobales</taxon>
        <taxon>Acidobacteriaceae</taxon>
        <taxon>Acidobacterium</taxon>
    </lineage>
</organism>
<dbReference type="AlphaFoldDB" id="A0A7V5CT52"/>
<comment type="caution">
    <text evidence="3">The sequence shown here is derived from an EMBL/GenBank/DDBJ whole genome shotgun (WGS) entry which is preliminary data.</text>
</comment>
<keyword evidence="1" id="KW-0812">Transmembrane</keyword>
<accession>A0A7V5CT52</accession>
<proteinExistence type="inferred from homology"/>
<feature type="domain" description="LptD C-terminal" evidence="2">
    <location>
        <begin position="466"/>
        <end position="836"/>
    </location>
</feature>
<dbReference type="PANTHER" id="PTHR30189">
    <property type="entry name" value="LPS-ASSEMBLY PROTEIN"/>
    <property type="match status" value="1"/>
</dbReference>
<dbReference type="PANTHER" id="PTHR30189:SF1">
    <property type="entry name" value="LPS-ASSEMBLY PROTEIN LPTD"/>
    <property type="match status" value="1"/>
</dbReference>
<sequence length="960" mass="107166">MRRPARSPAAGCSASMPGSRFCCPPGAGTLRERCAVSLALISSFQAGRLCVWLKIFLILPDSRRSLAACVGPGTTGVSVVYAPEGDQQDRKRGSRRHRAAFARNPRERRPLQHFLTRAAALLARRNVCTCFAMLVLSAAMNFRWFWFITLFSLCHPQLHAQVVTTQLPPAQAAAEALPNDPALTSSLPEAHVVPQTPKGTPVTMRWDHLTVRSLPHGNEYLLDGHVVLYYGHYILHADHATYSDVTGEIEAHGHLMVDGGPDDEHIVASHGTVNIYQNTADFFDVTGSLGVRHVTHNQVVFTSLNPYLITGKEVRQLGKGHYLVLQGTMTACRLPRPDWRFYARRIELDHGKAQAANASFHLFGVPLLYVPYVKHEIGHNRTSGILLPVAGNNSTYGAVVGDSVYLTLGRSADLVAGTLYYSSRGPAPFATFRYRGRGDDYAQVRFHSLLDYHTGTNNLGGVDLTASGRYDLSPYTRAVIDAEYLSSYLYRLTFEQNYAAAINSEVQSQLYLQHERDGFRQAIRISRYQNFESVSPEGDEVRILHLPQVDLDAEDHQIPGLPVQYSFHISSGALSRYDYNPFGTAFRTGAEIPRVDIWPALNLPMHFAGWNFRPEFGVRDTWYDKSQQPTGLTHFPILVGAPINRFDVEAGFTLRPPVVGRDFDQRWVQHLFGGELRHTLSPVLHYRYVTGIDNFDRILRFDDTEVASNTNELEYGLTQHLYRRTQKARPCTGAALLHPEKNCGTRTVDWLTWRIAQKYYFDSTFGHAITRGTPNPLLATLDFTGVDFLDAPRHDSPVISRLKWTAESGNSAEWDLDYDTKAGRLLSSNVYTSFEHGNYHLRLGDAYLNTVTGAPPGTGVRALLQASKPTTYNQLNITGIYGSQSRLGFNTGASTGYDLERNGLQYGAVQATYNWNCCGFSFELRRFSLANHLRNDTEELFSFTLAGFGSTGIPHSARVF</sequence>
<dbReference type="InterPro" id="IPR007543">
    <property type="entry name" value="LptD_C"/>
</dbReference>
<dbReference type="GO" id="GO:1990351">
    <property type="term" value="C:transporter complex"/>
    <property type="evidence" value="ECO:0007669"/>
    <property type="project" value="TreeGrafter"/>
</dbReference>
<dbReference type="Pfam" id="PF04453">
    <property type="entry name" value="LptD"/>
    <property type="match status" value="1"/>
</dbReference>
<dbReference type="InterPro" id="IPR020889">
    <property type="entry name" value="LipoPS_assembly_LptD"/>
</dbReference>
<dbReference type="EMBL" id="DTKL01000032">
    <property type="protein sequence ID" value="HGY94199.1"/>
    <property type="molecule type" value="Genomic_DNA"/>
</dbReference>
<keyword evidence="1" id="KW-0472">Membrane</keyword>
<dbReference type="GO" id="GO:0015920">
    <property type="term" value="P:lipopolysaccharide transport"/>
    <property type="evidence" value="ECO:0007669"/>
    <property type="project" value="InterPro"/>
</dbReference>
<gene>
    <name evidence="3" type="ORF">ENW50_05875</name>
</gene>
<name>A0A7V5CT52_9BACT</name>
<dbReference type="HAMAP" id="MF_01411">
    <property type="entry name" value="LPS_assembly_LptD"/>
    <property type="match status" value="1"/>
</dbReference>
<protein>
    <submittedName>
        <fullName evidence="3">LPS-assembly protein LptD</fullName>
    </submittedName>
</protein>
<dbReference type="InterPro" id="IPR050218">
    <property type="entry name" value="LptD"/>
</dbReference>
<dbReference type="GO" id="GO:0043165">
    <property type="term" value="P:Gram-negative-bacterium-type cell outer membrane assembly"/>
    <property type="evidence" value="ECO:0007669"/>
    <property type="project" value="InterPro"/>
</dbReference>